<dbReference type="Pfam" id="PF00561">
    <property type="entry name" value="Abhydrolase_1"/>
    <property type="match status" value="1"/>
</dbReference>
<dbReference type="Gene3D" id="3.40.50.1820">
    <property type="entry name" value="alpha/beta hydrolase"/>
    <property type="match status" value="1"/>
</dbReference>
<feature type="binding site" evidence="2">
    <location>
        <position position="351"/>
    </location>
    <ligand>
        <name>substrate</name>
    </ligand>
</feature>
<evidence type="ECO:0000256" key="2">
    <source>
        <dbReference type="HAMAP-Rule" id="MF_00296"/>
    </source>
</evidence>
<keyword evidence="2 5" id="KW-0012">Acyltransferase</keyword>
<dbReference type="NCBIfam" id="TIGR01392">
    <property type="entry name" value="homoserO_Ac_trn"/>
    <property type="match status" value="1"/>
</dbReference>
<dbReference type="PANTHER" id="PTHR32268:SF11">
    <property type="entry name" value="HOMOSERINE O-ACETYLTRANSFERASE"/>
    <property type="match status" value="1"/>
</dbReference>
<dbReference type="GO" id="GO:0004414">
    <property type="term" value="F:homoserine O-acetyltransferase activity"/>
    <property type="evidence" value="ECO:0007669"/>
    <property type="project" value="UniProtKB-UniRule"/>
</dbReference>
<feature type="domain" description="AB hydrolase-1" evidence="4">
    <location>
        <begin position="52"/>
        <end position="354"/>
    </location>
</feature>
<evidence type="ECO:0000259" key="4">
    <source>
        <dbReference type="Pfam" id="PF00561"/>
    </source>
</evidence>
<dbReference type="SUPFAM" id="SSF53474">
    <property type="entry name" value="alpha/beta-Hydrolases"/>
    <property type="match status" value="1"/>
</dbReference>
<dbReference type="PANTHER" id="PTHR32268">
    <property type="entry name" value="HOMOSERINE O-ACETYLTRANSFERASE"/>
    <property type="match status" value="1"/>
</dbReference>
<dbReference type="UniPathway" id="UPA00051">
    <property type="reaction ID" value="UER00074"/>
</dbReference>
<feature type="active site" description="Nucleophile" evidence="2 3">
    <location>
        <position position="157"/>
    </location>
</feature>
<organism evidence="5 6">
    <name type="scientific">Mycobacterium pseudokansasii</name>
    <dbReference type="NCBI Taxonomy" id="2341080"/>
    <lineage>
        <taxon>Bacteria</taxon>
        <taxon>Bacillati</taxon>
        <taxon>Actinomycetota</taxon>
        <taxon>Actinomycetes</taxon>
        <taxon>Mycobacteriales</taxon>
        <taxon>Mycobacteriaceae</taxon>
        <taxon>Mycobacterium</taxon>
    </lineage>
</organism>
<dbReference type="PIRSF" id="PIRSF000443">
    <property type="entry name" value="Homoser_Ac_trans"/>
    <property type="match status" value="1"/>
</dbReference>
<dbReference type="EC" id="2.3.1.31" evidence="2"/>
<dbReference type="InterPro" id="IPR008220">
    <property type="entry name" value="HAT_MetX-like"/>
</dbReference>
<dbReference type="InterPro" id="IPR029058">
    <property type="entry name" value="AB_hydrolase_fold"/>
</dbReference>
<comment type="catalytic activity">
    <reaction evidence="2">
        <text>L-homoserine + acetyl-CoA = O-acetyl-L-homoserine + CoA</text>
        <dbReference type="Rhea" id="RHEA:13701"/>
        <dbReference type="ChEBI" id="CHEBI:57287"/>
        <dbReference type="ChEBI" id="CHEBI:57288"/>
        <dbReference type="ChEBI" id="CHEBI:57476"/>
        <dbReference type="ChEBI" id="CHEBI:57716"/>
        <dbReference type="EC" id="2.3.1.31"/>
    </reaction>
</comment>
<dbReference type="RefSeq" id="WP_063467581.1">
    <property type="nucleotide sequence ID" value="NZ_JAIENV010000070.1"/>
</dbReference>
<dbReference type="GO" id="GO:0005737">
    <property type="term" value="C:cytoplasm"/>
    <property type="evidence" value="ECO:0007669"/>
    <property type="project" value="UniProtKB-SubCell"/>
</dbReference>
<dbReference type="GO" id="GO:0009086">
    <property type="term" value="P:methionine biosynthetic process"/>
    <property type="evidence" value="ECO:0007669"/>
    <property type="project" value="UniProtKB-UniRule"/>
</dbReference>
<accession>A0A498QPK3</accession>
<proteinExistence type="inferred from homology"/>
<evidence type="ECO:0000313" key="5">
    <source>
        <dbReference type="EMBL" id="VBA48169.1"/>
    </source>
</evidence>
<feature type="active site" evidence="2 3">
    <location>
        <position position="350"/>
    </location>
</feature>
<dbReference type="Proteomes" id="UP000268285">
    <property type="component" value="Unassembled WGS sequence"/>
</dbReference>
<keyword evidence="2" id="KW-0028">Amino-acid biosynthesis</keyword>
<feature type="binding site" evidence="2">
    <location>
        <position position="227"/>
    </location>
    <ligand>
        <name>substrate</name>
    </ligand>
</feature>
<evidence type="ECO:0000256" key="1">
    <source>
        <dbReference type="ARBA" id="ARBA00022679"/>
    </source>
</evidence>
<comment type="caution">
    <text evidence="2">Lacks conserved residue(s) required for the propagation of feature annotation.</text>
</comment>
<dbReference type="NCBIfam" id="NF001209">
    <property type="entry name" value="PRK00175.1"/>
    <property type="match status" value="1"/>
</dbReference>
<dbReference type="EMBL" id="UPHU01000001">
    <property type="protein sequence ID" value="VBA48169.1"/>
    <property type="molecule type" value="Genomic_DNA"/>
</dbReference>
<dbReference type="InterPro" id="IPR000073">
    <property type="entry name" value="AB_hydrolase_1"/>
</dbReference>
<evidence type="ECO:0000313" key="6">
    <source>
        <dbReference type="Proteomes" id="UP000268285"/>
    </source>
</evidence>
<comment type="similarity">
    <text evidence="2">Belongs to the AB hydrolase superfamily. MetX family.</text>
</comment>
<reference evidence="5 6" key="1">
    <citation type="submission" date="2018-09" db="EMBL/GenBank/DDBJ databases">
        <authorList>
            <person name="Tagini F."/>
        </authorList>
    </citation>
    <scope>NUCLEOTIDE SEQUENCE [LARGE SCALE GENOMIC DNA]</scope>
    <source>
        <strain evidence="5 6">MK142</strain>
    </source>
</reference>
<keyword evidence="1 2" id="KW-0808">Transferase</keyword>
<dbReference type="AlphaFoldDB" id="A0A498QPK3"/>
<name>A0A498QPK3_9MYCO</name>
<sequence>MTISDVPTQTLPAEGEIGLVDIGPLRLESGAVIHDVCIAVQRWGTLSPNRDNVVVVLHALTGDSHITGPAGPGHPTPGWWDGVAGPGAPIDTDRWCAVATNVLGGCRGSTGPSSLARDGKPWGSRFPTITVRDQVEADMAALAALGITQVAAVVGGSMGGARALEWIVGHPDRVRSALLLAVGARATADQIGTQTTQIEAIKADPNWQGGDYHDTGRKPEAGLKIARRFAHLTYRGETELDNRFANRGQDGEDPADGGRYAVQSYLEHQGDKLLSRFDAGSYVVLTETLNSHDVGRGRGGVAAALRGCPVPVVVGGITSDRLYPLRLQQELAELLPGCAGLRVVESVCGHDGFLIEMEAVGELIRQTLYLADHQADYRGVRPW</sequence>
<feature type="active site" evidence="2 3">
    <location>
        <position position="320"/>
    </location>
</feature>
<comment type="function">
    <text evidence="2">Transfers an acetyl group from acetyl-CoA to L-homoserine, forming acetyl-L-homoserine.</text>
</comment>
<dbReference type="HAMAP" id="MF_00296">
    <property type="entry name" value="MetX_acyltransf"/>
    <property type="match status" value="1"/>
</dbReference>
<comment type="pathway">
    <text evidence="2">Amino-acid biosynthesis; L-methionine biosynthesis via de novo pathway; O-acetyl-L-homoserine from L-homoserine: step 1/1.</text>
</comment>
<gene>
    <name evidence="5" type="primary">metX</name>
    <name evidence="2" type="synonym">metXA</name>
    <name evidence="5" type="ORF">LAUMK142_01170</name>
</gene>
<keyword evidence="2" id="KW-0963">Cytoplasm</keyword>
<evidence type="ECO:0000256" key="3">
    <source>
        <dbReference type="PIRSR" id="PIRSR000443-1"/>
    </source>
</evidence>
<dbReference type="OrthoDB" id="9800754at2"/>
<dbReference type="GO" id="GO:0009092">
    <property type="term" value="P:homoserine metabolic process"/>
    <property type="evidence" value="ECO:0007669"/>
    <property type="project" value="TreeGrafter"/>
</dbReference>
<comment type="subunit">
    <text evidence="2">Homodimer.</text>
</comment>
<keyword evidence="6" id="KW-1185">Reference proteome</keyword>
<keyword evidence="2" id="KW-0486">Methionine biosynthesis</keyword>
<protein>
    <recommendedName>
        <fullName evidence="2">Homoserine O-acetyltransferase</fullName>
        <shortName evidence="2">HAT</shortName>
        <ecNumber evidence="2">2.3.1.31</ecNumber>
    </recommendedName>
    <alternativeName>
        <fullName evidence="2">Homoserine transacetylase</fullName>
        <shortName evidence="2">HTA</shortName>
    </alternativeName>
</protein>
<comment type="subcellular location">
    <subcellularLocation>
        <location evidence="2">Cytoplasm</location>
    </subcellularLocation>
</comment>